<dbReference type="Gene3D" id="3.40.50.1820">
    <property type="entry name" value="alpha/beta hydrolase"/>
    <property type="match status" value="1"/>
</dbReference>
<dbReference type="Proteomes" id="UP000317648">
    <property type="component" value="Chromosome"/>
</dbReference>
<dbReference type="InterPro" id="IPR000073">
    <property type="entry name" value="AB_hydrolase_1"/>
</dbReference>
<feature type="domain" description="AB hydrolase-1" evidence="1">
    <location>
        <begin position="37"/>
        <end position="213"/>
    </location>
</feature>
<dbReference type="RefSeq" id="WP_145054864.1">
    <property type="nucleotide sequence ID" value="NZ_CP036433.1"/>
</dbReference>
<proteinExistence type="predicted"/>
<accession>A0A518DWK7</accession>
<evidence type="ECO:0000313" key="2">
    <source>
        <dbReference type="EMBL" id="QDU96204.1"/>
    </source>
</evidence>
<dbReference type="InterPro" id="IPR029058">
    <property type="entry name" value="AB_hydrolase_fold"/>
</dbReference>
<sequence length="289" mass="31146">MLVDLVSAKASDGLRLDGAILDPHPTVDAPALALDAVLCLPGVGGNFYSSTLQESLTPMLRGLGLSVLWANTRGHDGLNTAISTGRRKRQGAAYEIVDECRLDIHAWLDFLQQRGLARVLLLGHSLGAIKAVYAAAHEPHPAMAGLVAASPPRLSYAEFCRSVQRDAFLATISEAESCLEEGRPLTLLEGQVPFPLLISAQAYLDKYGPAERYNLLRFAGGLSVPTLFTYGEVELNQHPFAGLPDALAALSPANEPFAIETIAAADHFYTNRRDALGESISQWLQRFAE</sequence>
<dbReference type="AlphaFoldDB" id="A0A518DWK7"/>
<dbReference type="Pfam" id="PF12697">
    <property type="entry name" value="Abhydrolase_6"/>
    <property type="match status" value="1"/>
</dbReference>
<dbReference type="GO" id="GO:0016787">
    <property type="term" value="F:hydrolase activity"/>
    <property type="evidence" value="ECO:0007669"/>
    <property type="project" value="UniProtKB-KW"/>
</dbReference>
<evidence type="ECO:0000259" key="1">
    <source>
        <dbReference type="Pfam" id="PF12697"/>
    </source>
</evidence>
<gene>
    <name evidence="2" type="ORF">Pla8534_40230</name>
</gene>
<dbReference type="EMBL" id="CP036433">
    <property type="protein sequence ID" value="QDU96204.1"/>
    <property type="molecule type" value="Genomic_DNA"/>
</dbReference>
<protein>
    <submittedName>
        <fullName evidence="2">Alpha/beta hydrolase family protein</fullName>
    </submittedName>
</protein>
<keyword evidence="3" id="KW-1185">Reference proteome</keyword>
<dbReference type="KEGG" id="lcre:Pla8534_40230"/>
<dbReference type="SUPFAM" id="SSF53474">
    <property type="entry name" value="alpha/beta-Hydrolases"/>
    <property type="match status" value="1"/>
</dbReference>
<reference evidence="2 3" key="1">
    <citation type="submission" date="2019-02" db="EMBL/GenBank/DDBJ databases">
        <title>Deep-cultivation of Planctomycetes and their phenomic and genomic characterization uncovers novel biology.</title>
        <authorList>
            <person name="Wiegand S."/>
            <person name="Jogler M."/>
            <person name="Boedeker C."/>
            <person name="Pinto D."/>
            <person name="Vollmers J."/>
            <person name="Rivas-Marin E."/>
            <person name="Kohn T."/>
            <person name="Peeters S.H."/>
            <person name="Heuer A."/>
            <person name="Rast P."/>
            <person name="Oberbeckmann S."/>
            <person name="Bunk B."/>
            <person name="Jeske O."/>
            <person name="Meyerdierks A."/>
            <person name="Storesund J.E."/>
            <person name="Kallscheuer N."/>
            <person name="Luecker S."/>
            <person name="Lage O.M."/>
            <person name="Pohl T."/>
            <person name="Merkel B.J."/>
            <person name="Hornburger P."/>
            <person name="Mueller R.-W."/>
            <person name="Bruemmer F."/>
            <person name="Labrenz M."/>
            <person name="Spormann A.M."/>
            <person name="Op den Camp H."/>
            <person name="Overmann J."/>
            <person name="Amann R."/>
            <person name="Jetten M.S.M."/>
            <person name="Mascher T."/>
            <person name="Medema M.H."/>
            <person name="Devos D.P."/>
            <person name="Kaster A.-K."/>
            <person name="Ovreas L."/>
            <person name="Rohde M."/>
            <person name="Galperin M.Y."/>
            <person name="Jogler C."/>
        </authorList>
    </citation>
    <scope>NUCLEOTIDE SEQUENCE [LARGE SCALE GENOMIC DNA]</scope>
    <source>
        <strain evidence="2 3">Pla85_3_4</strain>
    </source>
</reference>
<name>A0A518DWK7_9BACT</name>
<keyword evidence="2" id="KW-0378">Hydrolase</keyword>
<dbReference type="OrthoDB" id="267912at2"/>
<evidence type="ECO:0000313" key="3">
    <source>
        <dbReference type="Proteomes" id="UP000317648"/>
    </source>
</evidence>
<organism evidence="2 3">
    <name type="scientific">Lignipirellula cremea</name>
    <dbReference type="NCBI Taxonomy" id="2528010"/>
    <lineage>
        <taxon>Bacteria</taxon>
        <taxon>Pseudomonadati</taxon>
        <taxon>Planctomycetota</taxon>
        <taxon>Planctomycetia</taxon>
        <taxon>Pirellulales</taxon>
        <taxon>Pirellulaceae</taxon>
        <taxon>Lignipirellula</taxon>
    </lineage>
</organism>